<reference evidence="3 4" key="1">
    <citation type="submission" date="2018-06" db="EMBL/GenBank/DDBJ databases">
        <title>Genomic Encyclopedia of Type Strains, Phase IV (KMG-IV): sequencing the most valuable type-strain genomes for metagenomic binning, comparative biology and taxonomic classification.</title>
        <authorList>
            <person name="Goeker M."/>
        </authorList>
    </citation>
    <scope>NUCLEOTIDE SEQUENCE [LARGE SCALE GENOMIC DNA]</scope>
    <source>
        <strain evidence="3 4">DSM 18048</strain>
    </source>
</reference>
<dbReference type="RefSeq" id="WP_110885678.1">
    <property type="nucleotide sequence ID" value="NZ_QJSX01000003.1"/>
</dbReference>
<feature type="domain" description="DUF4126" evidence="2">
    <location>
        <begin position="8"/>
        <end position="179"/>
    </location>
</feature>
<keyword evidence="1" id="KW-1133">Transmembrane helix</keyword>
<dbReference type="Pfam" id="PF13548">
    <property type="entry name" value="DUF4126"/>
    <property type="match status" value="1"/>
</dbReference>
<dbReference type="OrthoDB" id="161516at2"/>
<comment type="caution">
    <text evidence="3">The sequence shown here is derived from an EMBL/GenBank/DDBJ whole genome shotgun (WGS) entry which is preliminary data.</text>
</comment>
<organism evidence="3 4">
    <name type="scientific">Deinococcus yavapaiensis KR-236</name>
    <dbReference type="NCBI Taxonomy" id="694435"/>
    <lineage>
        <taxon>Bacteria</taxon>
        <taxon>Thermotogati</taxon>
        <taxon>Deinococcota</taxon>
        <taxon>Deinococci</taxon>
        <taxon>Deinococcales</taxon>
        <taxon>Deinococcaceae</taxon>
        <taxon>Deinococcus</taxon>
    </lineage>
</organism>
<evidence type="ECO:0000313" key="4">
    <source>
        <dbReference type="Proteomes" id="UP000248326"/>
    </source>
</evidence>
<sequence>MESLFSNLLSSLGLSGAAGLNAYIPLLTLGVLDRLGWTNLAPQYDWISSPWTLLIVGAIAVLDFIGDKVPGVDHVLHTVGGWINPLAGAVVFAANSGVFHDVNPTLALVAGALVGGAFHASRAAVRPVATATTGGIGNPVLSLLEDVSSGVLTFLAIFAPIVAVLLLVLIALVIFSAWRRWRGRRWAL</sequence>
<evidence type="ECO:0000259" key="2">
    <source>
        <dbReference type="Pfam" id="PF13548"/>
    </source>
</evidence>
<keyword evidence="1" id="KW-0812">Transmembrane</keyword>
<feature type="transmembrane region" description="Helical" evidence="1">
    <location>
        <begin position="78"/>
        <end position="99"/>
    </location>
</feature>
<accession>A0A318SD48</accession>
<dbReference type="EMBL" id="QJSX01000003">
    <property type="protein sequence ID" value="PYE55324.1"/>
    <property type="molecule type" value="Genomic_DNA"/>
</dbReference>
<gene>
    <name evidence="3" type="ORF">DES52_103157</name>
</gene>
<name>A0A318SD48_9DEIO</name>
<proteinExistence type="predicted"/>
<dbReference type="Proteomes" id="UP000248326">
    <property type="component" value="Unassembled WGS sequence"/>
</dbReference>
<dbReference type="InterPro" id="IPR025196">
    <property type="entry name" value="DUF4126"/>
</dbReference>
<keyword evidence="4" id="KW-1185">Reference proteome</keyword>
<dbReference type="AlphaFoldDB" id="A0A318SD48"/>
<feature type="transmembrane region" description="Helical" evidence="1">
    <location>
        <begin position="151"/>
        <end position="178"/>
    </location>
</feature>
<keyword evidence="1" id="KW-0472">Membrane</keyword>
<feature type="transmembrane region" description="Helical" evidence="1">
    <location>
        <begin position="46"/>
        <end position="66"/>
    </location>
</feature>
<evidence type="ECO:0000313" key="3">
    <source>
        <dbReference type="EMBL" id="PYE55324.1"/>
    </source>
</evidence>
<protein>
    <submittedName>
        <fullName evidence="3">Uncharacterized protein DUF4126</fullName>
    </submittedName>
</protein>
<evidence type="ECO:0000256" key="1">
    <source>
        <dbReference type="SAM" id="Phobius"/>
    </source>
</evidence>